<sequence>MTKTKLYACEQRWVSKLAPYSFEIEYAPGKLSVVADALGRGPFVRPVVSQRLLSEPYSQLLRQVHSVEDGSVQESFSWIDMERDVWDYVKKCSRCVFSETPELEEALGKTQNTLEGICLSACLATPWVGYRNPVPIK</sequence>
<proteinExistence type="predicted"/>
<keyword evidence="2" id="KW-1185">Reference proteome</keyword>
<organism evidence="1 2">
    <name type="scientific">Cirrhinus molitorella</name>
    <name type="common">mud carp</name>
    <dbReference type="NCBI Taxonomy" id="172907"/>
    <lineage>
        <taxon>Eukaryota</taxon>
        <taxon>Metazoa</taxon>
        <taxon>Chordata</taxon>
        <taxon>Craniata</taxon>
        <taxon>Vertebrata</taxon>
        <taxon>Euteleostomi</taxon>
        <taxon>Actinopterygii</taxon>
        <taxon>Neopterygii</taxon>
        <taxon>Teleostei</taxon>
        <taxon>Ostariophysi</taxon>
        <taxon>Cypriniformes</taxon>
        <taxon>Cyprinidae</taxon>
        <taxon>Labeoninae</taxon>
        <taxon>Labeonini</taxon>
        <taxon>Cirrhinus</taxon>
    </lineage>
</organism>
<dbReference type="Proteomes" id="UP001558613">
    <property type="component" value="Unassembled WGS sequence"/>
</dbReference>
<reference evidence="1 2" key="1">
    <citation type="submission" date="2023-09" db="EMBL/GenBank/DDBJ databases">
        <authorList>
            <person name="Wang M."/>
        </authorList>
    </citation>
    <scope>NUCLEOTIDE SEQUENCE [LARGE SCALE GENOMIC DNA]</scope>
    <source>
        <strain evidence="1">GT-2023</strain>
        <tissue evidence="1">Liver</tissue>
    </source>
</reference>
<gene>
    <name evidence="1" type="ORF">QQF64_036469</name>
</gene>
<dbReference type="EMBL" id="JAYMGO010000004">
    <property type="protein sequence ID" value="KAL1276846.1"/>
    <property type="molecule type" value="Genomic_DNA"/>
</dbReference>
<evidence type="ECO:0000313" key="1">
    <source>
        <dbReference type="EMBL" id="KAL1276846.1"/>
    </source>
</evidence>
<accession>A0ABR3NJH9</accession>
<evidence type="ECO:0000313" key="2">
    <source>
        <dbReference type="Proteomes" id="UP001558613"/>
    </source>
</evidence>
<comment type="caution">
    <text evidence="1">The sequence shown here is derived from an EMBL/GenBank/DDBJ whole genome shotgun (WGS) entry which is preliminary data.</text>
</comment>
<name>A0ABR3NJH9_9TELE</name>
<protein>
    <submittedName>
        <fullName evidence="1">Uncharacterized protein</fullName>
    </submittedName>
</protein>